<sequence>MRQVLFILLMIGLGACQEEIAPPTLNFRYEYFPLSIGQQRNFIVDSVLYDPQGSRVQIDTTTTFVREIVVDTFRNASKALEYRIERFERRDPGSPWVLRGVLTESRTLTQAQRFENNFRLLKIIFPVKVDQQWNPLVFVDPATKVDVKGEPLELFKGWEATLVNIDQSWNQYLNTLEVQFSDYENAIELRRGTERYAANVGLVYRELSVLNTQCLMCQGQAWEKKAQSGFILKMRRID</sequence>
<proteinExistence type="predicted"/>
<organism evidence="1 2">
    <name type="scientific">Haliscomenobacter hydrossis (strain ATCC 27775 / DSM 1100 / LMG 10767 / O)</name>
    <dbReference type="NCBI Taxonomy" id="760192"/>
    <lineage>
        <taxon>Bacteria</taxon>
        <taxon>Pseudomonadati</taxon>
        <taxon>Bacteroidota</taxon>
        <taxon>Saprospiria</taxon>
        <taxon>Saprospirales</taxon>
        <taxon>Haliscomenobacteraceae</taxon>
        <taxon>Haliscomenobacter</taxon>
    </lineage>
</organism>
<name>F4L0B4_HALH1</name>
<dbReference type="RefSeq" id="WP_013768315.1">
    <property type="nucleotide sequence ID" value="NC_015510.1"/>
</dbReference>
<dbReference type="OrthoDB" id="668891at2"/>
<dbReference type="HOGENOM" id="CLU_1164594_0_0_10"/>
<accession>F4L0B4</accession>
<dbReference type="STRING" id="760192.Halhy_5964"/>
<protein>
    <recommendedName>
        <fullName evidence="3">Lipoprotein</fullName>
    </recommendedName>
</protein>
<gene>
    <name evidence="1" type="ordered locus">Halhy_5964</name>
</gene>
<evidence type="ECO:0008006" key="3">
    <source>
        <dbReference type="Google" id="ProtNLM"/>
    </source>
</evidence>
<keyword evidence="2" id="KW-1185">Reference proteome</keyword>
<evidence type="ECO:0000313" key="1">
    <source>
        <dbReference type="EMBL" id="AEE53787.1"/>
    </source>
</evidence>
<dbReference type="PROSITE" id="PS51257">
    <property type="entry name" value="PROKAR_LIPOPROTEIN"/>
    <property type="match status" value="1"/>
</dbReference>
<dbReference type="Proteomes" id="UP000008461">
    <property type="component" value="Chromosome"/>
</dbReference>
<dbReference type="KEGG" id="hhy:Halhy_5964"/>
<dbReference type="AlphaFoldDB" id="F4L0B4"/>
<dbReference type="EMBL" id="CP002691">
    <property type="protein sequence ID" value="AEE53787.1"/>
    <property type="molecule type" value="Genomic_DNA"/>
</dbReference>
<dbReference type="eggNOG" id="ENOG503122S">
    <property type="taxonomic scope" value="Bacteria"/>
</dbReference>
<reference key="2">
    <citation type="submission" date="2011-04" db="EMBL/GenBank/DDBJ databases">
        <title>Complete sequence of chromosome of Haliscomenobacter hydrossis DSM 1100.</title>
        <authorList>
            <consortium name="US DOE Joint Genome Institute (JGI-PGF)"/>
            <person name="Lucas S."/>
            <person name="Han J."/>
            <person name="Lapidus A."/>
            <person name="Bruce D."/>
            <person name="Goodwin L."/>
            <person name="Pitluck S."/>
            <person name="Peters L."/>
            <person name="Kyrpides N."/>
            <person name="Mavromatis K."/>
            <person name="Ivanova N."/>
            <person name="Ovchinnikova G."/>
            <person name="Pagani I."/>
            <person name="Daligault H."/>
            <person name="Detter J.C."/>
            <person name="Han C."/>
            <person name="Land M."/>
            <person name="Hauser L."/>
            <person name="Markowitz V."/>
            <person name="Cheng J.-F."/>
            <person name="Hugenholtz P."/>
            <person name="Woyke T."/>
            <person name="Wu D."/>
            <person name="Verbarg S."/>
            <person name="Frueling A."/>
            <person name="Brambilla E."/>
            <person name="Klenk H.-P."/>
            <person name="Eisen J.A."/>
        </authorList>
    </citation>
    <scope>NUCLEOTIDE SEQUENCE</scope>
    <source>
        <strain>DSM 1100</strain>
    </source>
</reference>
<reference evidence="1 2" key="1">
    <citation type="journal article" date="2011" name="Stand. Genomic Sci.">
        <title>Complete genome sequence of Haliscomenobacter hydrossis type strain (O).</title>
        <authorList>
            <consortium name="US DOE Joint Genome Institute (JGI-PGF)"/>
            <person name="Daligault H."/>
            <person name="Lapidus A."/>
            <person name="Zeytun A."/>
            <person name="Nolan M."/>
            <person name="Lucas S."/>
            <person name="Del Rio T.G."/>
            <person name="Tice H."/>
            <person name="Cheng J.F."/>
            <person name="Tapia R."/>
            <person name="Han C."/>
            <person name="Goodwin L."/>
            <person name="Pitluck S."/>
            <person name="Liolios K."/>
            <person name="Pagani I."/>
            <person name="Ivanova N."/>
            <person name="Huntemann M."/>
            <person name="Mavromatis K."/>
            <person name="Mikhailova N."/>
            <person name="Pati A."/>
            <person name="Chen A."/>
            <person name="Palaniappan K."/>
            <person name="Land M."/>
            <person name="Hauser L."/>
            <person name="Brambilla E.M."/>
            <person name="Rohde M."/>
            <person name="Verbarg S."/>
            <person name="Goker M."/>
            <person name="Bristow J."/>
            <person name="Eisen J.A."/>
            <person name="Markowitz V."/>
            <person name="Hugenholtz P."/>
            <person name="Kyrpides N.C."/>
            <person name="Klenk H.P."/>
            <person name="Woyke T."/>
        </authorList>
    </citation>
    <scope>NUCLEOTIDE SEQUENCE [LARGE SCALE GENOMIC DNA]</scope>
    <source>
        <strain evidence="2">ATCC 27775 / DSM 1100 / LMG 10767 / O</strain>
    </source>
</reference>
<evidence type="ECO:0000313" key="2">
    <source>
        <dbReference type="Proteomes" id="UP000008461"/>
    </source>
</evidence>